<keyword evidence="2" id="KW-0285">Flavoprotein</keyword>
<dbReference type="GO" id="GO:0050660">
    <property type="term" value="F:flavin adenine dinucleotide binding"/>
    <property type="evidence" value="ECO:0007669"/>
    <property type="project" value="InterPro"/>
</dbReference>
<dbReference type="Pfam" id="PF00743">
    <property type="entry name" value="FMO-like"/>
    <property type="match status" value="2"/>
</dbReference>
<protein>
    <recommendedName>
        <fullName evidence="9">Flavin-containing monooxygenase</fullName>
    </recommendedName>
</protein>
<dbReference type="GO" id="GO:0050661">
    <property type="term" value="F:NADP binding"/>
    <property type="evidence" value="ECO:0007669"/>
    <property type="project" value="InterPro"/>
</dbReference>
<dbReference type="AlphaFoldDB" id="A0AAN6D750"/>
<dbReference type="Proteomes" id="UP000738402">
    <property type="component" value="Unassembled WGS sequence"/>
</dbReference>
<dbReference type="InterPro" id="IPR050346">
    <property type="entry name" value="FMO-like"/>
</dbReference>
<dbReference type="Gene3D" id="3.50.50.60">
    <property type="entry name" value="FAD/NAD(P)-binding domain"/>
    <property type="match status" value="2"/>
</dbReference>
<comment type="similarity">
    <text evidence="1">Belongs to the FMO family.</text>
</comment>
<dbReference type="GO" id="GO:0004499">
    <property type="term" value="F:N,N-dimethylaniline monooxygenase activity"/>
    <property type="evidence" value="ECO:0007669"/>
    <property type="project" value="InterPro"/>
</dbReference>
<evidence type="ECO:0000256" key="2">
    <source>
        <dbReference type="ARBA" id="ARBA00022630"/>
    </source>
</evidence>
<evidence type="ECO:0000313" key="6">
    <source>
        <dbReference type="EMBL" id="KAG7764614.1"/>
    </source>
</evidence>
<name>A0AAN6D750_9ASCO</name>
<evidence type="ECO:0000256" key="1">
    <source>
        <dbReference type="ARBA" id="ARBA00009183"/>
    </source>
</evidence>
<evidence type="ECO:0000313" key="7">
    <source>
        <dbReference type="Proteomes" id="UP000697297"/>
    </source>
</evidence>
<dbReference type="InterPro" id="IPR036188">
    <property type="entry name" value="FAD/NAD-bd_sf"/>
</dbReference>
<dbReference type="SUPFAM" id="SSF51905">
    <property type="entry name" value="FAD/NAD(P)-binding domain"/>
    <property type="match status" value="2"/>
</dbReference>
<keyword evidence="4" id="KW-0560">Oxidoreductase</keyword>
<evidence type="ECO:0000256" key="4">
    <source>
        <dbReference type="ARBA" id="ARBA00023002"/>
    </source>
</evidence>
<keyword evidence="3" id="KW-0274">FAD</keyword>
<organism evidence="5 8">
    <name type="scientific">Ogataea haglerorum</name>
    <dbReference type="NCBI Taxonomy" id="1937702"/>
    <lineage>
        <taxon>Eukaryota</taxon>
        <taxon>Fungi</taxon>
        <taxon>Dikarya</taxon>
        <taxon>Ascomycota</taxon>
        <taxon>Saccharomycotina</taxon>
        <taxon>Pichiomycetes</taxon>
        <taxon>Pichiales</taxon>
        <taxon>Pichiaceae</taxon>
        <taxon>Ogataea</taxon>
    </lineage>
</organism>
<sequence length="498" mass="56686">MKTWNSALLKERAFDCVRGFERRAGSGGLWNYHDSHAGPEPVTGPSLDPHSPDLVKPCRLAANHYVWPSAIYELLDTNVPRQIMEYSGFPFPKDTPLFPTKQQVLDYMKRYAKDVEPHIRFNTNVVSVRYRPNEEKKWLVTYRPVCDETEGGLKFSAAHPDKTEHFDAVLVASGHYELPYVPEKKGLAEWTAKYPGSVSHSKHFRHPRQFADVPGNLLIVGNSASALDLAYQTAVILQRNVYKSARSQATLPGGSSEYIKTVPDIDRLEPETRSVRFTDGSVLHDVGHVLFATGFLRHYPFLDEINRTATPVVTDGLRLHGLYKQCVSYNFPGLAFIATPRYILPTRVGEAQAVWLSKIFQGKLELPSIEEMKADEENTVQLRGDSPKFHNLMYPDDVHYAHELNRHVYSTPGWQSGLLPCEWNREDILYRASAVKMKEAYLKYRERTNGKRAASVEELQQTVGFKFEDVDWTEFKLRVAQDPRRVLENVPPLGSAAR</sequence>
<dbReference type="InterPro" id="IPR020946">
    <property type="entry name" value="Flavin_mOase-like"/>
</dbReference>
<proteinExistence type="inferred from homology"/>
<accession>A0AAN6D750</accession>
<evidence type="ECO:0000256" key="3">
    <source>
        <dbReference type="ARBA" id="ARBA00022827"/>
    </source>
</evidence>
<evidence type="ECO:0000313" key="8">
    <source>
        <dbReference type="Proteomes" id="UP000738402"/>
    </source>
</evidence>
<gene>
    <name evidence="5" type="ORF">KL933_002643</name>
    <name evidence="6" type="ORF">KL946_003294</name>
</gene>
<reference evidence="5 7" key="1">
    <citation type="journal article" date="2021" name="G3 (Bethesda)">
        <title>Genomic diversity, chromosomal rearrangements, and interspecies hybridization in the ogataea polymorpha species complex.</title>
        <authorList>
            <person name="Hanson S.J."/>
            <person name="Cinneide E.O."/>
            <person name="Salzberg L.I."/>
            <person name="Wolfe K.H."/>
            <person name="McGowan J."/>
            <person name="Fitzpatrick D.A."/>
            <person name="Matlin K."/>
        </authorList>
    </citation>
    <scope>NUCLEOTIDE SEQUENCE</scope>
    <source>
        <strain evidence="6">81-436-3</strain>
        <strain evidence="5">83-405-1</strain>
    </source>
</reference>
<keyword evidence="7" id="KW-1185">Reference proteome</keyword>
<dbReference type="EMBL" id="JAHLUH010000006">
    <property type="protein sequence ID" value="KAG7727709.1"/>
    <property type="molecule type" value="Genomic_DNA"/>
</dbReference>
<dbReference type="Proteomes" id="UP000697297">
    <property type="component" value="Unassembled WGS sequence"/>
</dbReference>
<evidence type="ECO:0008006" key="9">
    <source>
        <dbReference type="Google" id="ProtNLM"/>
    </source>
</evidence>
<dbReference type="PANTHER" id="PTHR23023">
    <property type="entry name" value="DIMETHYLANILINE MONOOXYGENASE"/>
    <property type="match status" value="1"/>
</dbReference>
<comment type="caution">
    <text evidence="5">The sequence shown here is derived from an EMBL/GenBank/DDBJ whole genome shotgun (WGS) entry which is preliminary data.</text>
</comment>
<evidence type="ECO:0000313" key="5">
    <source>
        <dbReference type="EMBL" id="KAG7727709.1"/>
    </source>
</evidence>
<dbReference type="EMBL" id="JAHLUN010000008">
    <property type="protein sequence ID" value="KAG7764614.1"/>
    <property type="molecule type" value="Genomic_DNA"/>
</dbReference>